<dbReference type="RefSeq" id="WP_135659735.1">
    <property type="nucleotide sequence ID" value="NZ_RQHF01000030.1"/>
</dbReference>
<dbReference type="Pfam" id="PF00534">
    <property type="entry name" value="Glycos_transf_1"/>
    <property type="match status" value="1"/>
</dbReference>
<evidence type="ECO:0000259" key="2">
    <source>
        <dbReference type="Pfam" id="PF00534"/>
    </source>
</evidence>
<comment type="caution">
    <text evidence="3">The sequence shown here is derived from an EMBL/GenBank/DDBJ whole genome shotgun (WGS) entry which is preliminary data.</text>
</comment>
<proteinExistence type="predicted"/>
<dbReference type="PANTHER" id="PTHR46401">
    <property type="entry name" value="GLYCOSYLTRANSFERASE WBBK-RELATED"/>
    <property type="match status" value="1"/>
</dbReference>
<organism evidence="3 4">
    <name type="scientific">Leptospira vanthielii</name>
    <dbReference type="NCBI Taxonomy" id="293085"/>
    <lineage>
        <taxon>Bacteria</taxon>
        <taxon>Pseudomonadati</taxon>
        <taxon>Spirochaetota</taxon>
        <taxon>Spirochaetia</taxon>
        <taxon>Leptospirales</taxon>
        <taxon>Leptospiraceae</taxon>
        <taxon>Leptospira</taxon>
    </lineage>
</organism>
<dbReference type="Proteomes" id="UP000298112">
    <property type="component" value="Unassembled WGS sequence"/>
</dbReference>
<dbReference type="Gene3D" id="3.40.50.2000">
    <property type="entry name" value="Glycogen Phosphorylase B"/>
    <property type="match status" value="1"/>
</dbReference>
<evidence type="ECO:0000256" key="1">
    <source>
        <dbReference type="ARBA" id="ARBA00022679"/>
    </source>
</evidence>
<keyword evidence="4" id="KW-1185">Reference proteome</keyword>
<feature type="domain" description="Glycosyl transferase family 1" evidence="2">
    <location>
        <begin position="4"/>
        <end position="80"/>
    </location>
</feature>
<dbReference type="InterPro" id="IPR001296">
    <property type="entry name" value="Glyco_trans_1"/>
</dbReference>
<gene>
    <name evidence="3" type="ORF">EHQ95_13580</name>
</gene>
<protein>
    <submittedName>
        <fullName evidence="3">Glycosyltransferase</fullName>
    </submittedName>
</protein>
<keyword evidence="1" id="KW-0808">Transferase</keyword>
<dbReference type="PANTHER" id="PTHR46401:SF2">
    <property type="entry name" value="GLYCOSYLTRANSFERASE WBBK-RELATED"/>
    <property type="match status" value="1"/>
</dbReference>
<sequence>KMAYIYSGALFFVYLSLYEGFGLPPLEAMKCGIPVLVSNTSSLPEVIGIAGILVNPTDELEIIKKMKNLIENQNLRSKLSGLSKQQAALFSWEKSADKLKRVYQNISK</sequence>
<dbReference type="SUPFAM" id="SSF53756">
    <property type="entry name" value="UDP-Glycosyltransferase/glycogen phosphorylase"/>
    <property type="match status" value="1"/>
</dbReference>
<accession>A0ABY2NKT9</accession>
<reference evidence="4" key="1">
    <citation type="journal article" date="2019" name="PLoS Negl. Trop. Dis.">
        <title>Revisiting the worldwide diversity of Leptospira species in the environment.</title>
        <authorList>
            <person name="Vincent A.T."/>
            <person name="Schiettekatte O."/>
            <person name="Bourhy P."/>
            <person name="Veyrier F.J."/>
            <person name="Picardeau M."/>
        </authorList>
    </citation>
    <scope>NUCLEOTIDE SEQUENCE [LARGE SCALE GENOMIC DNA]</scope>
    <source>
        <strain evidence="4">201601955</strain>
    </source>
</reference>
<name>A0ABY2NKT9_9LEPT</name>
<evidence type="ECO:0000313" key="3">
    <source>
        <dbReference type="EMBL" id="TGM51343.1"/>
    </source>
</evidence>
<dbReference type="EMBL" id="RQHF01000030">
    <property type="protein sequence ID" value="TGM51343.1"/>
    <property type="molecule type" value="Genomic_DNA"/>
</dbReference>
<feature type="non-terminal residue" evidence="3">
    <location>
        <position position="1"/>
    </location>
</feature>
<evidence type="ECO:0000313" key="4">
    <source>
        <dbReference type="Proteomes" id="UP000298112"/>
    </source>
</evidence>